<dbReference type="GO" id="GO:0005634">
    <property type="term" value="C:nucleus"/>
    <property type="evidence" value="ECO:0007669"/>
    <property type="project" value="TreeGrafter"/>
</dbReference>
<evidence type="ECO:0000256" key="7">
    <source>
        <dbReference type="SAM" id="MobiDB-lite"/>
    </source>
</evidence>
<dbReference type="PANTHER" id="PTHR10502:SF102">
    <property type="entry name" value="ANNEXIN B11"/>
    <property type="match status" value="1"/>
</dbReference>
<keyword evidence="5 6" id="KW-0111">Calcium/phospholipid-binding</keyword>
<dbReference type="GO" id="GO:0012506">
    <property type="term" value="C:vesicle membrane"/>
    <property type="evidence" value="ECO:0007669"/>
    <property type="project" value="TreeGrafter"/>
</dbReference>
<dbReference type="Proteomes" id="UP000789390">
    <property type="component" value="Unassembled WGS sequence"/>
</dbReference>
<keyword evidence="9" id="KW-1185">Reference proteome</keyword>
<dbReference type="AlphaFoldDB" id="A0A8J2RB53"/>
<dbReference type="OrthoDB" id="37886at2759"/>
<dbReference type="FunFam" id="1.10.220.10:FF:000004">
    <property type="entry name" value="Annexin"/>
    <property type="match status" value="1"/>
</dbReference>
<dbReference type="GO" id="GO:0005509">
    <property type="term" value="F:calcium ion binding"/>
    <property type="evidence" value="ECO:0007669"/>
    <property type="project" value="InterPro"/>
</dbReference>
<dbReference type="InterPro" id="IPR018502">
    <property type="entry name" value="Annexin_repeat"/>
</dbReference>
<keyword evidence="2 6" id="KW-0677">Repeat</keyword>
<evidence type="ECO:0000256" key="6">
    <source>
        <dbReference type="RuleBase" id="RU003540"/>
    </source>
</evidence>
<proteinExistence type="inferred from homology"/>
<dbReference type="FunFam" id="1.10.220.10:FF:000002">
    <property type="entry name" value="Annexin"/>
    <property type="match status" value="1"/>
</dbReference>
<dbReference type="GO" id="GO:0005886">
    <property type="term" value="C:plasma membrane"/>
    <property type="evidence" value="ECO:0007669"/>
    <property type="project" value="TreeGrafter"/>
</dbReference>
<organism evidence="8 9">
    <name type="scientific">Daphnia galeata</name>
    <dbReference type="NCBI Taxonomy" id="27404"/>
    <lineage>
        <taxon>Eukaryota</taxon>
        <taxon>Metazoa</taxon>
        <taxon>Ecdysozoa</taxon>
        <taxon>Arthropoda</taxon>
        <taxon>Crustacea</taxon>
        <taxon>Branchiopoda</taxon>
        <taxon>Diplostraca</taxon>
        <taxon>Cladocera</taxon>
        <taxon>Anomopoda</taxon>
        <taxon>Daphniidae</taxon>
        <taxon>Daphnia</taxon>
    </lineage>
</organism>
<dbReference type="GO" id="GO:0005544">
    <property type="term" value="F:calcium-dependent phospholipid binding"/>
    <property type="evidence" value="ECO:0007669"/>
    <property type="project" value="UniProtKB-KW"/>
</dbReference>
<keyword evidence="4 6" id="KW-0041">Annexin</keyword>
<reference evidence="8" key="1">
    <citation type="submission" date="2021-11" db="EMBL/GenBank/DDBJ databases">
        <authorList>
            <person name="Schell T."/>
        </authorList>
    </citation>
    <scope>NUCLEOTIDE SEQUENCE</scope>
    <source>
        <strain evidence="8">M5</strain>
    </source>
</reference>
<evidence type="ECO:0000256" key="2">
    <source>
        <dbReference type="ARBA" id="ARBA00022737"/>
    </source>
</evidence>
<dbReference type="EMBL" id="CAKKLH010000010">
    <property type="protein sequence ID" value="CAH0098878.1"/>
    <property type="molecule type" value="Genomic_DNA"/>
</dbReference>
<dbReference type="Pfam" id="PF00191">
    <property type="entry name" value="Annexin"/>
    <property type="match status" value="3"/>
</dbReference>
<dbReference type="GO" id="GO:0005737">
    <property type="term" value="C:cytoplasm"/>
    <property type="evidence" value="ECO:0007669"/>
    <property type="project" value="TreeGrafter"/>
</dbReference>
<accession>A0A8J2RB53</accession>
<comment type="caution">
    <text evidence="8">The sequence shown here is derived from an EMBL/GenBank/DDBJ whole genome shotgun (WGS) entry which is preliminary data.</text>
</comment>
<dbReference type="InterPro" id="IPR001464">
    <property type="entry name" value="Annexin"/>
</dbReference>
<dbReference type="SUPFAM" id="SSF47874">
    <property type="entry name" value="Annexin"/>
    <property type="match status" value="1"/>
</dbReference>
<protein>
    <recommendedName>
        <fullName evidence="6">Annexin</fullName>
    </recommendedName>
</protein>
<dbReference type="PANTHER" id="PTHR10502">
    <property type="entry name" value="ANNEXIN"/>
    <property type="match status" value="1"/>
</dbReference>
<dbReference type="GO" id="GO:0001786">
    <property type="term" value="F:phosphatidylserine binding"/>
    <property type="evidence" value="ECO:0007669"/>
    <property type="project" value="TreeGrafter"/>
</dbReference>
<keyword evidence="3 6" id="KW-0106">Calcium</keyword>
<dbReference type="InterPro" id="IPR037104">
    <property type="entry name" value="Annexin_sf"/>
</dbReference>
<dbReference type="PROSITE" id="PS00223">
    <property type="entry name" value="ANNEXIN_1"/>
    <property type="match status" value="2"/>
</dbReference>
<dbReference type="FunFam" id="1.10.220.10:FF:000003">
    <property type="entry name" value="Annexin"/>
    <property type="match status" value="1"/>
</dbReference>
<name>A0A8J2RB53_9CRUS</name>
<evidence type="ECO:0000256" key="4">
    <source>
        <dbReference type="ARBA" id="ARBA00023216"/>
    </source>
</evidence>
<dbReference type="Gene3D" id="1.10.220.10">
    <property type="entry name" value="Annexin"/>
    <property type="match status" value="3"/>
</dbReference>
<sequence>MSYPNYPNYPPYPASTGGYAGVPPQQPQPGYPNQAYPGYPTGQAPTYPAYPGSQPAYPSYPPANQYPPAAGAPSYPVQPQQPYYPTQNPAYPQYNASAPQQVGYPGVQAPSISHQPAVSGGVLYPANPSFAPSPLGYQQPQMEANIPTVHPASPFDARGDADALHKAMKGLGTDEKAIINILCHRSSSQRTAINQAYKSGYGKDLESKLKSELSGTFEKVIIALCLPVAEFMAREMYEAVSGMGTSEGTLVEILCSGTNQEIREMNAAYLRLYGHPMEKDIKGDTSGVFKMLLVSLAQGQRDENQAVDIAKAKADAQRLFQAGAAKLGTDESAFNSILATRSWAHLRQVMSEYQTMHGHTLERAVISEFSANAERGLLGICNTKLFDYFTFTEVQILNLDSAVCPK</sequence>
<evidence type="ECO:0000313" key="8">
    <source>
        <dbReference type="EMBL" id="CAH0098878.1"/>
    </source>
</evidence>
<evidence type="ECO:0000256" key="1">
    <source>
        <dbReference type="ARBA" id="ARBA00007831"/>
    </source>
</evidence>
<dbReference type="PRINTS" id="PR00196">
    <property type="entry name" value="ANNEXIN"/>
</dbReference>
<feature type="region of interest" description="Disordered" evidence="7">
    <location>
        <begin position="14"/>
        <end position="97"/>
    </location>
</feature>
<feature type="compositionally biased region" description="Low complexity" evidence="7">
    <location>
        <begin position="31"/>
        <end position="40"/>
    </location>
</feature>
<comment type="similarity">
    <text evidence="1 6">Belongs to the annexin family.</text>
</comment>
<dbReference type="PROSITE" id="PS51897">
    <property type="entry name" value="ANNEXIN_2"/>
    <property type="match status" value="3"/>
</dbReference>
<evidence type="ECO:0000256" key="5">
    <source>
        <dbReference type="ARBA" id="ARBA00023302"/>
    </source>
</evidence>
<evidence type="ECO:0000256" key="3">
    <source>
        <dbReference type="ARBA" id="ARBA00022837"/>
    </source>
</evidence>
<comment type="domain">
    <text evidence="6">A pair of annexin repeats may form one binding site for calcium and phospholipid.</text>
</comment>
<feature type="compositionally biased region" description="Low complexity" evidence="7">
    <location>
        <begin position="73"/>
        <end position="94"/>
    </location>
</feature>
<gene>
    <name evidence="8" type="ORF">DGAL_LOCUS985</name>
</gene>
<evidence type="ECO:0000313" key="9">
    <source>
        <dbReference type="Proteomes" id="UP000789390"/>
    </source>
</evidence>
<dbReference type="InterPro" id="IPR018252">
    <property type="entry name" value="Annexin_repeat_CS"/>
</dbReference>
<dbReference type="SMART" id="SM00335">
    <property type="entry name" value="ANX"/>
    <property type="match status" value="3"/>
</dbReference>